<dbReference type="InterPro" id="IPR013320">
    <property type="entry name" value="ConA-like_dom_sf"/>
</dbReference>
<dbReference type="Proteomes" id="UP001159370">
    <property type="component" value="Unassembled WGS sequence"/>
</dbReference>
<sequence length="290" mass="31520">MSNATLDNEGPGGNTAVHINGSDNSFVSFGTQIGQFGTGDFTLAFWLQTKESYRYFDIAGNRAAGSHGNFFCIRMTGKHESRPGGIIASEVDQDQNGTNYIGVETKTDGFNDGKWHHLAVVRQGKSLKLYIDGVILGNATGNGVANIANGQAFKLGRSLVGVHNKFAPDARYSGLRVYDTALNDSEISSLFSTATATQLPTNSKIKLKSWKGDYLHRPDTAQGVTTWNTGIGNEWIVESISDNKIKLKSWKGDYLHRPDIAQGVTTWNAGVGNEWILELISTVEQTVVNN</sequence>
<dbReference type="InterPro" id="IPR008999">
    <property type="entry name" value="Actin-crosslinking"/>
</dbReference>
<protein>
    <submittedName>
        <fullName evidence="1">LamG domain-containing protein</fullName>
    </submittedName>
</protein>
<dbReference type="Pfam" id="PF13385">
    <property type="entry name" value="Laminin_G_3"/>
    <property type="match status" value="1"/>
</dbReference>
<comment type="caution">
    <text evidence="1">The sequence shown here is derived from an EMBL/GenBank/DDBJ whole genome shotgun (WGS) entry which is preliminary data.</text>
</comment>
<dbReference type="SUPFAM" id="SSF49899">
    <property type="entry name" value="Concanavalin A-like lectins/glucanases"/>
    <property type="match status" value="1"/>
</dbReference>
<feature type="non-terminal residue" evidence="1">
    <location>
        <position position="290"/>
    </location>
</feature>
<organism evidence="1 2">
    <name type="scientific">Umezakia ovalisporum FSS-62</name>
    <dbReference type="NCBI Taxonomy" id="2971776"/>
    <lineage>
        <taxon>Bacteria</taxon>
        <taxon>Bacillati</taxon>
        <taxon>Cyanobacteriota</taxon>
        <taxon>Cyanophyceae</taxon>
        <taxon>Nostocales</taxon>
        <taxon>Nodulariaceae</taxon>
        <taxon>Umezakia</taxon>
    </lineage>
</organism>
<proteinExistence type="predicted"/>
<dbReference type="Gene3D" id="2.60.120.200">
    <property type="match status" value="1"/>
</dbReference>
<evidence type="ECO:0000313" key="2">
    <source>
        <dbReference type="Proteomes" id="UP001159370"/>
    </source>
</evidence>
<dbReference type="EMBL" id="JANQDL010000095">
    <property type="protein sequence ID" value="MDH6064899.1"/>
    <property type="molecule type" value="Genomic_DNA"/>
</dbReference>
<gene>
    <name evidence="1" type="ORF">NWP23_14280</name>
</gene>
<dbReference type="AlphaFoldDB" id="A0AA43H0H1"/>
<name>A0AA43H0H1_9CYAN</name>
<accession>A0AA43H0H1</accession>
<dbReference type="SUPFAM" id="SSF50405">
    <property type="entry name" value="Actin-crosslinking proteins"/>
    <property type="match status" value="1"/>
</dbReference>
<reference evidence="1 2" key="1">
    <citation type="journal article" date="2023" name="J. Phycol.">
        <title>Chrysosporum ovalisporum is synonymous with the true-branching cyanobacterium Umezakia natans (Nostocales/Aphanizomenonaceae).</title>
        <authorList>
            <person name="McGregor G.B."/>
            <person name="Sendall B.C."/>
            <person name="Niiyama Y."/>
            <person name="Tuji A."/>
            <person name="Willis A."/>
        </authorList>
    </citation>
    <scope>NUCLEOTIDE SEQUENCE [LARGE SCALE GENOMIC DNA]</scope>
    <source>
        <strain evidence="1 2">FSS-62</strain>
    </source>
</reference>
<evidence type="ECO:0000313" key="1">
    <source>
        <dbReference type="EMBL" id="MDH6064899.1"/>
    </source>
</evidence>
<dbReference type="RefSeq" id="WP_280657270.1">
    <property type="nucleotide sequence ID" value="NZ_JANQDL010000095.1"/>
</dbReference>